<protein>
    <submittedName>
        <fullName evidence="1">Uncharacterized protein</fullName>
    </submittedName>
</protein>
<dbReference type="AlphaFoldDB" id="A0AA40GB62"/>
<gene>
    <name evidence="1" type="ORF">K0M31_007276</name>
</gene>
<dbReference type="Proteomes" id="UP001177670">
    <property type="component" value="Unassembled WGS sequence"/>
</dbReference>
<evidence type="ECO:0000313" key="1">
    <source>
        <dbReference type="EMBL" id="KAK1134494.1"/>
    </source>
</evidence>
<dbReference type="EMBL" id="JAHYIQ010000002">
    <property type="protein sequence ID" value="KAK1134494.1"/>
    <property type="molecule type" value="Genomic_DNA"/>
</dbReference>
<sequence>MIIVRNMQEIGWSSVVFANETGLRVLIVGVQRVILESRLRPWDKTIMHRGCKFLTRKLRPEFEDRALSEVSRLKVIYKREMQGLI</sequence>
<evidence type="ECO:0000313" key="2">
    <source>
        <dbReference type="Proteomes" id="UP001177670"/>
    </source>
</evidence>
<organism evidence="1 2">
    <name type="scientific">Melipona bicolor</name>
    <dbReference type="NCBI Taxonomy" id="60889"/>
    <lineage>
        <taxon>Eukaryota</taxon>
        <taxon>Metazoa</taxon>
        <taxon>Ecdysozoa</taxon>
        <taxon>Arthropoda</taxon>
        <taxon>Hexapoda</taxon>
        <taxon>Insecta</taxon>
        <taxon>Pterygota</taxon>
        <taxon>Neoptera</taxon>
        <taxon>Endopterygota</taxon>
        <taxon>Hymenoptera</taxon>
        <taxon>Apocrita</taxon>
        <taxon>Aculeata</taxon>
        <taxon>Apoidea</taxon>
        <taxon>Anthophila</taxon>
        <taxon>Apidae</taxon>
        <taxon>Melipona</taxon>
    </lineage>
</organism>
<name>A0AA40GB62_9HYME</name>
<proteinExistence type="predicted"/>
<accession>A0AA40GB62</accession>
<keyword evidence="2" id="KW-1185">Reference proteome</keyword>
<comment type="caution">
    <text evidence="1">The sequence shown here is derived from an EMBL/GenBank/DDBJ whole genome shotgun (WGS) entry which is preliminary data.</text>
</comment>
<reference evidence="1" key="1">
    <citation type="submission" date="2021-10" db="EMBL/GenBank/DDBJ databases">
        <title>Melipona bicolor Genome sequencing and assembly.</title>
        <authorList>
            <person name="Araujo N.S."/>
            <person name="Arias M.C."/>
        </authorList>
    </citation>
    <scope>NUCLEOTIDE SEQUENCE</scope>
    <source>
        <strain evidence="1">USP_2M_L1-L4_2017</strain>
        <tissue evidence="1">Whole body</tissue>
    </source>
</reference>